<reference evidence="3 5" key="1">
    <citation type="journal article" date="2011" name="Nature">
        <title>The Medicago genome provides insight into the evolution of rhizobial symbioses.</title>
        <authorList>
            <person name="Young N.D."/>
            <person name="Debelle F."/>
            <person name="Oldroyd G.E."/>
            <person name="Geurts R."/>
            <person name="Cannon S.B."/>
            <person name="Udvardi M.K."/>
            <person name="Benedito V.A."/>
            <person name="Mayer K.F."/>
            <person name="Gouzy J."/>
            <person name="Schoof H."/>
            <person name="Van de Peer Y."/>
            <person name="Proost S."/>
            <person name="Cook D.R."/>
            <person name="Meyers B.C."/>
            <person name="Spannagl M."/>
            <person name="Cheung F."/>
            <person name="De Mita S."/>
            <person name="Krishnakumar V."/>
            <person name="Gundlach H."/>
            <person name="Zhou S."/>
            <person name="Mudge J."/>
            <person name="Bharti A.K."/>
            <person name="Murray J.D."/>
            <person name="Naoumkina M.A."/>
            <person name="Rosen B."/>
            <person name="Silverstein K.A."/>
            <person name="Tang H."/>
            <person name="Rombauts S."/>
            <person name="Zhao P.X."/>
            <person name="Zhou P."/>
            <person name="Barbe V."/>
            <person name="Bardou P."/>
            <person name="Bechner M."/>
            <person name="Bellec A."/>
            <person name="Berger A."/>
            <person name="Berges H."/>
            <person name="Bidwell S."/>
            <person name="Bisseling T."/>
            <person name="Choisne N."/>
            <person name="Couloux A."/>
            <person name="Denny R."/>
            <person name="Deshpande S."/>
            <person name="Dai X."/>
            <person name="Doyle J.J."/>
            <person name="Dudez A.M."/>
            <person name="Farmer A.D."/>
            <person name="Fouteau S."/>
            <person name="Franken C."/>
            <person name="Gibelin C."/>
            <person name="Gish J."/>
            <person name="Goldstein S."/>
            <person name="Gonzalez A.J."/>
            <person name="Green P.J."/>
            <person name="Hallab A."/>
            <person name="Hartog M."/>
            <person name="Hua A."/>
            <person name="Humphray S.J."/>
            <person name="Jeong D.H."/>
            <person name="Jing Y."/>
            <person name="Jocker A."/>
            <person name="Kenton S.M."/>
            <person name="Kim D.J."/>
            <person name="Klee K."/>
            <person name="Lai H."/>
            <person name="Lang C."/>
            <person name="Lin S."/>
            <person name="Macmil S.L."/>
            <person name="Magdelenat G."/>
            <person name="Matthews L."/>
            <person name="McCorrison J."/>
            <person name="Monaghan E.L."/>
            <person name="Mun J.H."/>
            <person name="Najar F.Z."/>
            <person name="Nicholson C."/>
            <person name="Noirot C."/>
            <person name="O'Bleness M."/>
            <person name="Paule C.R."/>
            <person name="Poulain J."/>
            <person name="Prion F."/>
            <person name="Qin B."/>
            <person name="Qu C."/>
            <person name="Retzel E.F."/>
            <person name="Riddle C."/>
            <person name="Sallet E."/>
            <person name="Samain S."/>
            <person name="Samson N."/>
            <person name="Sanders I."/>
            <person name="Saurat O."/>
            <person name="Scarpelli C."/>
            <person name="Schiex T."/>
            <person name="Segurens B."/>
            <person name="Severin A.J."/>
            <person name="Sherrier D.J."/>
            <person name="Shi R."/>
            <person name="Sims S."/>
            <person name="Singer S.R."/>
            <person name="Sinharoy S."/>
            <person name="Sterck L."/>
            <person name="Viollet A."/>
            <person name="Wang B.B."/>
            <person name="Wang K."/>
            <person name="Wang M."/>
            <person name="Wang X."/>
            <person name="Warfsmann J."/>
            <person name="Weissenbach J."/>
            <person name="White D.D."/>
            <person name="White J.D."/>
            <person name="Wiley G.B."/>
            <person name="Wincker P."/>
            <person name="Xing Y."/>
            <person name="Yang L."/>
            <person name="Yao Z."/>
            <person name="Ying F."/>
            <person name="Zhai J."/>
            <person name="Zhou L."/>
            <person name="Zuber A."/>
            <person name="Denarie J."/>
            <person name="Dixon R.A."/>
            <person name="May G.D."/>
            <person name="Schwartz D.C."/>
            <person name="Rogers J."/>
            <person name="Quetier F."/>
            <person name="Town C.D."/>
            <person name="Roe B.A."/>
        </authorList>
    </citation>
    <scope>NUCLEOTIDE SEQUENCE [LARGE SCALE GENOMIC DNA]</scope>
    <source>
        <strain evidence="3">A17</strain>
        <strain evidence="4 5">cv. Jemalong A17</strain>
    </source>
</reference>
<evidence type="ECO:0000256" key="2">
    <source>
        <dbReference type="SAM" id="Phobius"/>
    </source>
</evidence>
<name>G7I6U7_MEDTR</name>
<evidence type="ECO:0000313" key="4">
    <source>
        <dbReference type="EnsemblPlants" id="AES61242"/>
    </source>
</evidence>
<keyword evidence="5" id="KW-1185">Reference proteome</keyword>
<accession>G7I6U7</accession>
<evidence type="ECO:0000256" key="1">
    <source>
        <dbReference type="SAM" id="MobiDB-lite"/>
    </source>
</evidence>
<proteinExistence type="predicted"/>
<dbReference type="PaxDb" id="3880-AES61242"/>
<reference evidence="3 5" key="2">
    <citation type="journal article" date="2014" name="BMC Genomics">
        <title>An improved genome release (version Mt4.0) for the model legume Medicago truncatula.</title>
        <authorList>
            <person name="Tang H."/>
            <person name="Krishnakumar V."/>
            <person name="Bidwell S."/>
            <person name="Rosen B."/>
            <person name="Chan A."/>
            <person name="Zhou S."/>
            <person name="Gentzbittel L."/>
            <person name="Childs K.L."/>
            <person name="Yandell M."/>
            <person name="Gundlach H."/>
            <person name="Mayer K.F."/>
            <person name="Schwartz D.C."/>
            <person name="Town C.D."/>
        </authorList>
    </citation>
    <scope>GENOME REANNOTATION</scope>
    <source>
        <strain evidence="4 5">cv. Jemalong A17</strain>
    </source>
</reference>
<evidence type="ECO:0000313" key="5">
    <source>
        <dbReference type="Proteomes" id="UP000002051"/>
    </source>
</evidence>
<keyword evidence="2" id="KW-1133">Transmembrane helix</keyword>
<dbReference type="EMBL" id="CM001217">
    <property type="protein sequence ID" value="AES61242.1"/>
    <property type="molecule type" value="Genomic_DNA"/>
</dbReference>
<protein>
    <submittedName>
        <fullName evidence="3">Transmembrane protein, putative</fullName>
    </submittedName>
</protein>
<organism evidence="3 5">
    <name type="scientific">Medicago truncatula</name>
    <name type="common">Barrel medic</name>
    <name type="synonym">Medicago tribuloides</name>
    <dbReference type="NCBI Taxonomy" id="3880"/>
    <lineage>
        <taxon>Eukaryota</taxon>
        <taxon>Viridiplantae</taxon>
        <taxon>Streptophyta</taxon>
        <taxon>Embryophyta</taxon>
        <taxon>Tracheophyta</taxon>
        <taxon>Spermatophyta</taxon>
        <taxon>Magnoliopsida</taxon>
        <taxon>eudicotyledons</taxon>
        <taxon>Gunneridae</taxon>
        <taxon>Pentapetalae</taxon>
        <taxon>rosids</taxon>
        <taxon>fabids</taxon>
        <taxon>Fabales</taxon>
        <taxon>Fabaceae</taxon>
        <taxon>Papilionoideae</taxon>
        <taxon>50 kb inversion clade</taxon>
        <taxon>NPAAA clade</taxon>
        <taxon>Hologalegina</taxon>
        <taxon>IRL clade</taxon>
        <taxon>Trifolieae</taxon>
        <taxon>Medicago</taxon>
    </lineage>
</organism>
<dbReference type="AlphaFoldDB" id="G7I6U7"/>
<keyword evidence="2" id="KW-0472">Membrane</keyword>
<dbReference type="EnsemblPlants" id="AES61242">
    <property type="protein sequence ID" value="AES61242"/>
    <property type="gene ID" value="MTR_1g080480"/>
</dbReference>
<keyword evidence="2 3" id="KW-0812">Transmembrane</keyword>
<gene>
    <name evidence="3" type="ordered locus">MTR_1g080480</name>
</gene>
<dbReference type="HOGENOM" id="CLU_2430344_0_0_1"/>
<sequence length="91" mass="10459">MVSQPVDLLQDRSQKTTARGNRVPPINTPHPFKKNINKKSQIVIKCSLKKPNTMNEMFVLNHLLNMLLLLCRLLSFSNLVLLLLIQRELVP</sequence>
<reference evidence="4" key="3">
    <citation type="submission" date="2015-04" db="UniProtKB">
        <authorList>
            <consortium name="EnsemblPlants"/>
        </authorList>
    </citation>
    <scope>IDENTIFICATION</scope>
    <source>
        <strain evidence="4">cv. Jemalong A17</strain>
    </source>
</reference>
<dbReference type="Proteomes" id="UP000002051">
    <property type="component" value="Unassembled WGS sequence"/>
</dbReference>
<feature type="transmembrane region" description="Helical" evidence="2">
    <location>
        <begin position="63"/>
        <end position="85"/>
    </location>
</feature>
<evidence type="ECO:0000313" key="3">
    <source>
        <dbReference type="EMBL" id="AES61242.1"/>
    </source>
</evidence>
<feature type="region of interest" description="Disordered" evidence="1">
    <location>
        <begin position="1"/>
        <end position="31"/>
    </location>
</feature>